<protein>
    <submittedName>
        <fullName evidence="2">Outer membrane protein</fullName>
    </submittedName>
</protein>
<organism evidence="2 3">
    <name type="scientific">Sphingorhabdus arenilitoris</name>
    <dbReference type="NCBI Taxonomy" id="1490041"/>
    <lineage>
        <taxon>Bacteria</taxon>
        <taxon>Pseudomonadati</taxon>
        <taxon>Pseudomonadota</taxon>
        <taxon>Alphaproteobacteria</taxon>
        <taxon>Sphingomonadales</taxon>
        <taxon>Sphingomonadaceae</taxon>
        <taxon>Sphingorhabdus</taxon>
    </lineage>
</organism>
<evidence type="ECO:0000256" key="1">
    <source>
        <dbReference type="SAM" id="SignalP"/>
    </source>
</evidence>
<evidence type="ECO:0000313" key="3">
    <source>
        <dbReference type="Proteomes" id="UP001595887"/>
    </source>
</evidence>
<gene>
    <name evidence="2" type="ORF">ACFOWX_09085</name>
</gene>
<dbReference type="RefSeq" id="WP_381423360.1">
    <property type="nucleotide sequence ID" value="NZ_JBHSDH010000013.1"/>
</dbReference>
<keyword evidence="3" id="KW-1185">Reference proteome</keyword>
<keyword evidence="1" id="KW-0732">Signal</keyword>
<feature type="signal peptide" evidence="1">
    <location>
        <begin position="1"/>
        <end position="21"/>
    </location>
</feature>
<dbReference type="EMBL" id="JBHSDH010000013">
    <property type="protein sequence ID" value="MFC4292565.1"/>
    <property type="molecule type" value="Genomic_DNA"/>
</dbReference>
<sequence>MKKLLIAACAVSAIAASPAMANEGRVEARGGIAFGGGAEEAFAGVGAGYDFDLGESAFVGVDLGADKVLAGGAEVLWSVGVRGGVKVSEKGKLYALGGVGFSDGFEEAYLGAGYQQKLTDSIYGKVEYRRVLLDGTDVNFAGVGVGVAF</sequence>
<accession>A0ABV8RI68</accession>
<reference evidence="3" key="1">
    <citation type="journal article" date="2019" name="Int. J. Syst. Evol. Microbiol.">
        <title>The Global Catalogue of Microorganisms (GCM) 10K type strain sequencing project: providing services to taxonomists for standard genome sequencing and annotation.</title>
        <authorList>
            <consortium name="The Broad Institute Genomics Platform"/>
            <consortium name="The Broad Institute Genome Sequencing Center for Infectious Disease"/>
            <person name="Wu L."/>
            <person name="Ma J."/>
        </authorList>
    </citation>
    <scope>NUCLEOTIDE SEQUENCE [LARGE SCALE GENOMIC DNA]</scope>
    <source>
        <strain evidence="3">CECT 8531</strain>
    </source>
</reference>
<evidence type="ECO:0000313" key="2">
    <source>
        <dbReference type="EMBL" id="MFC4292565.1"/>
    </source>
</evidence>
<proteinExistence type="predicted"/>
<feature type="chain" id="PRO_5046713195" evidence="1">
    <location>
        <begin position="22"/>
        <end position="149"/>
    </location>
</feature>
<name>A0ABV8RI68_9SPHN</name>
<dbReference type="InterPro" id="IPR011250">
    <property type="entry name" value="OMP/PagP_B-barrel"/>
</dbReference>
<dbReference type="Proteomes" id="UP001595887">
    <property type="component" value="Unassembled WGS sequence"/>
</dbReference>
<comment type="caution">
    <text evidence="2">The sequence shown here is derived from an EMBL/GenBank/DDBJ whole genome shotgun (WGS) entry which is preliminary data.</text>
</comment>
<dbReference type="SUPFAM" id="SSF56925">
    <property type="entry name" value="OMPA-like"/>
    <property type="match status" value="1"/>
</dbReference>